<evidence type="ECO:0000313" key="1">
    <source>
        <dbReference type="EMBL" id="QCG76233.1"/>
    </source>
</evidence>
<gene>
    <name evidence="1" type="ORF">EST35_0352</name>
</gene>
<reference evidence="2" key="1">
    <citation type="journal article" date="2020" name="bioRxiv">
        <title>Integrative omics analysis of Pseudomonas aeruginosa virus PA5oct highlights the molecular complexity of jumbo phages.</title>
        <authorList>
            <person name="Lood C."/>
            <person name="Danis-Wlodarczyk K."/>
            <person name="Blasdel B.G."/>
            <person name="Jang H.B."/>
            <person name="Vandenheuvel D."/>
            <person name="Briers Y."/>
            <person name="Noben J.-P."/>
            <person name="van Noort V."/>
            <person name="Drulis-Kawa Z."/>
            <person name="Lavigne R."/>
        </authorList>
    </citation>
    <scope>NUCLEOTIDE SEQUENCE [LARGE SCALE GENOMIC DNA]</scope>
</reference>
<sequence>MDISYIKALSELEYFIKFRKNKEITIANNSAKDALIAVCNSIDVEYIPFNATVLNVLMEIKSPKLVNFISSNYSSSISEYNRSISKEDLYLVRQCIGKFSNSMFPMKVPITCHKLFYVVLKNLKPRKALSKDIITQLCTIQSLPDLNIVRLILKELKRHNVLLDKTVFNFFCSKRYSVFEEYVKFVGFDTISKNKQYHWFLFERMSSLFYMHKANGQTMSTDSCITFLKNIDWSYIAGRHILTILSRNRLHSNSIKYLDYINLDFLPYSYWNKLIKIFPHLAGSEQHVLAKLKGPRN</sequence>
<dbReference type="Proteomes" id="UP000316733">
    <property type="component" value="Segment"/>
</dbReference>
<dbReference type="EMBL" id="MK797984">
    <property type="protein sequence ID" value="QCG76233.1"/>
    <property type="molecule type" value="Genomic_DNA"/>
</dbReference>
<keyword evidence="2" id="KW-1185">Reference proteome</keyword>
<proteinExistence type="predicted"/>
<evidence type="ECO:0000313" key="2">
    <source>
        <dbReference type="Proteomes" id="UP000316733"/>
    </source>
</evidence>
<organism evidence="1 2">
    <name type="scientific">Pseudomonas phage vB_PaeM_PA5oct</name>
    <dbReference type="NCBI Taxonomy" id="2163605"/>
    <lineage>
        <taxon>Viruses</taxon>
        <taxon>Duplodnaviria</taxon>
        <taxon>Heunggongvirae</taxon>
        <taxon>Uroviricota</taxon>
        <taxon>Caudoviricetes</taxon>
        <taxon>Arenbergviridae</taxon>
        <taxon>Wroclawvirus</taxon>
        <taxon>Wroclawvirus PA5oct</taxon>
    </lineage>
</organism>
<protein>
    <submittedName>
        <fullName evidence="1">Uncharacterized protein</fullName>
    </submittedName>
</protein>
<name>A0A4Y5JYJ7_9CAUD</name>
<accession>A0A4Y5JYJ7</accession>